<name>A0A2N9LMF7_9BACT</name>
<protein>
    <submittedName>
        <fullName evidence="1">Uncharacterized protein</fullName>
    </submittedName>
</protein>
<evidence type="ECO:0000313" key="2">
    <source>
        <dbReference type="Proteomes" id="UP000239735"/>
    </source>
</evidence>
<organism evidence="1 2">
    <name type="scientific">Candidatus Sulfuritelmatomonas gaucii</name>
    <dbReference type="NCBI Taxonomy" id="2043161"/>
    <lineage>
        <taxon>Bacteria</taxon>
        <taxon>Pseudomonadati</taxon>
        <taxon>Acidobacteriota</taxon>
        <taxon>Terriglobia</taxon>
        <taxon>Terriglobales</taxon>
        <taxon>Acidobacteriaceae</taxon>
        <taxon>Candidatus Sulfuritelmatomonas</taxon>
    </lineage>
</organism>
<dbReference type="EMBL" id="OKRB01000103">
    <property type="protein sequence ID" value="SPE24402.1"/>
    <property type="molecule type" value="Genomic_DNA"/>
</dbReference>
<sequence>MMACSPHLLFVLLRRWERCTPCLIAFLILAIIPGTGLPFSVRRCLCFPLFFLPLPQAPPPARRNHPIS</sequence>
<dbReference type="Proteomes" id="UP000239735">
    <property type="component" value="Unassembled WGS sequence"/>
</dbReference>
<evidence type="ECO:0000313" key="1">
    <source>
        <dbReference type="EMBL" id="SPE24402.1"/>
    </source>
</evidence>
<reference evidence="2" key="1">
    <citation type="submission" date="2018-02" db="EMBL/GenBank/DDBJ databases">
        <authorList>
            <person name="Hausmann B."/>
        </authorList>
    </citation>
    <scope>NUCLEOTIDE SEQUENCE [LARGE SCALE GENOMIC DNA]</scope>
    <source>
        <strain evidence="2">Peat soil MAG SbA5</strain>
    </source>
</reference>
<gene>
    <name evidence="1" type="ORF">SBA5_450059</name>
</gene>
<proteinExistence type="predicted"/>
<accession>A0A2N9LMF7</accession>
<dbReference type="AlphaFoldDB" id="A0A2N9LMF7"/>